<dbReference type="InterPro" id="IPR036736">
    <property type="entry name" value="ACP-like_sf"/>
</dbReference>
<dbReference type="InterPro" id="IPR016035">
    <property type="entry name" value="Acyl_Trfase/lysoPLipase"/>
</dbReference>
<dbReference type="Gene3D" id="3.90.180.10">
    <property type="entry name" value="Medium-chain alcohol dehydrogenases, catalytic domain"/>
    <property type="match status" value="1"/>
</dbReference>
<dbReference type="Gene3D" id="3.40.366.10">
    <property type="entry name" value="Malonyl-Coenzyme A Acyl Carrier Protein, domain 2"/>
    <property type="match status" value="1"/>
</dbReference>
<evidence type="ECO:0000256" key="1">
    <source>
        <dbReference type="ARBA" id="ARBA00001957"/>
    </source>
</evidence>
<dbReference type="PROSITE" id="PS52019">
    <property type="entry name" value="PKS_MFAS_DH"/>
    <property type="match status" value="1"/>
</dbReference>
<dbReference type="SUPFAM" id="SSF55048">
    <property type="entry name" value="Probable ACP-binding domain of malonyl-CoA ACP transacylase"/>
    <property type="match status" value="1"/>
</dbReference>
<evidence type="ECO:0000259" key="11">
    <source>
        <dbReference type="PROSITE" id="PS52004"/>
    </source>
</evidence>
<name>A0ABU2XBG8_9ACTN</name>
<dbReference type="InterPro" id="IPR016036">
    <property type="entry name" value="Malonyl_transacylase_ACP-bd"/>
</dbReference>
<dbReference type="PROSITE" id="PS00012">
    <property type="entry name" value="PHOSPHOPANTETHEINE"/>
    <property type="match status" value="1"/>
</dbReference>
<dbReference type="InterPro" id="IPR011032">
    <property type="entry name" value="GroES-like_sf"/>
</dbReference>
<evidence type="ECO:0000256" key="9">
    <source>
        <dbReference type="PROSITE-ProRule" id="PRU01363"/>
    </source>
</evidence>
<dbReference type="InterPro" id="IPR014031">
    <property type="entry name" value="Ketoacyl_synth_C"/>
</dbReference>
<dbReference type="InterPro" id="IPR055123">
    <property type="entry name" value="SpnB-like_Rossmann"/>
</dbReference>
<dbReference type="CDD" id="cd05195">
    <property type="entry name" value="enoyl_red"/>
    <property type="match status" value="1"/>
</dbReference>
<feature type="active site" description="Proton acceptor; for dehydratase activity" evidence="9">
    <location>
        <position position="967"/>
    </location>
</feature>
<keyword evidence="4" id="KW-0597">Phosphoprotein</keyword>
<comment type="cofactor">
    <cofactor evidence="1">
        <name>pantetheine 4'-phosphate</name>
        <dbReference type="ChEBI" id="CHEBI:47942"/>
    </cofactor>
</comment>
<keyword evidence="7" id="KW-0511">Multifunctional enzyme</keyword>
<feature type="domain" description="Carrier" evidence="10">
    <location>
        <begin position="2024"/>
        <end position="2099"/>
    </location>
</feature>
<dbReference type="SUPFAM" id="SSF101173">
    <property type="entry name" value="Docking domain B of the erythromycin polyketide synthase (DEBS)"/>
    <property type="match status" value="1"/>
</dbReference>
<sequence length="2174" mass="226070">MGSTMGDDDKTLDYLKRVTADLHKVRGRLREVEQAEREPIAIVGMSCRFPGGVGSPEDLWRLLADGTDAIAEFPADRGWDLGGLFGADQGQGGTSATRAGGFLYEAAEFDAEFFGISPREALAMDPQQRLLLETSWEVLERAHIDPGSLRSSRTGVFVGTNGQDYATLLLGGSQQDVAGHVGIGNAASVASGRISYTLGLEGPALTVDTACSSSLVALHLAAHSLRTGECTMALVGGVTVMSTPSMFTEFSKQQGLAPDGRVKAFAAGADGTAWGEGVGVLLVERLSDARRNGHQVLAVMRGSAVNQDGASNGLTAPNGPSQQRVIRQALAGARLSASEVDVVEAHGTGTSLGDPIEAQALLATYGQDRPQGRPLLLGSVKSNIGHTAAAAGVASIIKTVMALRHGVVPPTLHVDEPTPHVDWSAGAVRLVTAATEWPDTGQPRRAGVSSFGVSGTNAHLILEQAPADDEPAPETDRSTPLAEAGAALPWVVSGHTPDALRAQAARLRESAATADPVGVGRSLALTRAGLRHRAVVLSGDRDGLLGGLDAVVGDEPSAHVVTGSAAADASGVVFVFPGQGSQWAGMATELLDAAPVFADSMDKCAQALAPHLDWDPIQVLRNGEPLERDDVVQPVLWAVMVSLAALWRSLGVVPSAVVGHSQGEIAAACAAGALSLEDGARLVALRSRVFAEHLSGKGAMVSVAASPERAGELIEGRDGVWIAAVNGPESTVVAGDLDALAEVRAAAEAAGLRPRKVGIEYASHTPHTERVRDQLLELAAPVTPRAGDVAMYSTVTAAPVRGETLDAEYWYRNLREPIRFQDTLDALLAEGNTVFVEVSPHPVLLPPVQDTAQASGRDAVVTGTLRRDDGGVRRMLTSLAQLWVHGVDVDWRAVFGDGTPVDLPTYAFERRRYWLAGPGHAVGDVSGAGLSLVGHPLLAAGVEVAEDDRFVFTGRLSRDTHPWLADHAVLGRVLVPGTALVELALRAGSYVGCEQVAELVLQSPLVLPAEGAVDVQVTVGGLDEHAQRPVRVFSRATAGDDGVPAEWTGHAAGTLTADPVGVPEAGAGTWPPDGAQPVSTDGLYERLREWGYAYGPVFQGLRALWRRGEELFAEVALGEPGAAEAGRFGVHPALADAALHSQVASALDGATEVEPRLPFSFGGVRLHATGATTARVRLAPNGADSVSVTMTDTAGLPVLTVDALAMRPVSAAGLEAGPRLDALYQLDWTALPAASADEPRLALLGDGGGDGPAIEGAESFADLAALRDAVRSGDPAPDVVVLPVPDTGPREVPDAARSAAGTVLAAVQDWLTTEETMSACLMVVTRGAVSAAPGDTVDVAQAAVRGLVRSACSENPGRIAQLDVDGDPRSATALAGVVAAQMAAGEPEAAVRSGEALVPRLGRVARQSALTVPEGGAWSLDVDGSGSLEGLGLVPCPQSEAPLAEGQVRLAVRATGVNFRDVLLALGVVKMAESFMDVAFGCEGAGVVVEVGPGVTRFAVGDRVMGLLSGSYAGPLSVTDSRTLAPMPRGWSFAQAAAVPTVFMTAYYGLQDLAWIREGESLLVHAAAGGVGMAAVQLARHWGIEVYATASEPKWPVVRGTGVPSERLASSRTLEFGERFRTATQGRGVDVVLNCLAREFTDASLDLLAPGGRFIEMGKTDIREADAVTAAWPNAVLYRSFDLGDAGPDRINEMLTHLVELFDQGALSPLPVTAWETRQAPEAFRYFSQARHIGKVALTTPPGPLDGTVLITGGTGVIGSSVARHLATAHGVRDLVLTSRRGADAPGAADLVAELAGLGATARVVACDAADREVLAGLLAGLPELRGVVHAAGVIDDGVVSALTPERLDTVMRPKVDAAWHLHELTRDRDLSLFVLFSSAAGVFGAPGQGNYAAANAFLDALAQARRRAGLPGQSLAWGLWADRSELTGDLDQADLDRMGRTGVQPLSTETGLALLDAVVGFNQTHTVPVRLDVSRFTGAVPPLLRALVRGTAKRAVADTPAASAAGGGLAERLAGLAPLESEQLLTDVVRTQAAVVLGHDDPGAVGAERPFKTMGFDSLTTVELRNRLNSATGLRLPVTVVFDHPTPAALAAHLRQQLVPEIDPVELATTGIERLEAILAEVTGDDPGRAGLTTRLRALVTKWTDGEAREEGPDLDSATDAELFDLMDNRPWT</sequence>
<dbReference type="InterPro" id="IPR014043">
    <property type="entry name" value="Acyl_transferase_dom"/>
</dbReference>
<dbReference type="Pfam" id="PF08659">
    <property type="entry name" value="KR"/>
    <property type="match status" value="1"/>
</dbReference>
<dbReference type="Gene3D" id="1.10.1200.10">
    <property type="entry name" value="ACP-like"/>
    <property type="match status" value="1"/>
</dbReference>
<dbReference type="SMART" id="SM00823">
    <property type="entry name" value="PKS_PP"/>
    <property type="match status" value="1"/>
</dbReference>
<dbReference type="InterPro" id="IPR049900">
    <property type="entry name" value="PKS_mFAS_DH"/>
</dbReference>
<dbReference type="InterPro" id="IPR032821">
    <property type="entry name" value="PKS_assoc"/>
</dbReference>
<evidence type="ECO:0000256" key="4">
    <source>
        <dbReference type="ARBA" id="ARBA00022553"/>
    </source>
</evidence>
<gene>
    <name evidence="13" type="ORF">RND15_08740</name>
</gene>
<dbReference type="Pfam" id="PF16197">
    <property type="entry name" value="KAsynt_C_assoc"/>
    <property type="match status" value="1"/>
</dbReference>
<evidence type="ECO:0000313" key="14">
    <source>
        <dbReference type="Proteomes" id="UP001180754"/>
    </source>
</evidence>
<dbReference type="SUPFAM" id="SSF52151">
    <property type="entry name" value="FabD/lysophospholipase-like"/>
    <property type="match status" value="1"/>
</dbReference>
<dbReference type="InterPro" id="IPR050091">
    <property type="entry name" value="PKS_NRPS_Biosynth_Enz"/>
</dbReference>
<dbReference type="InterPro" id="IPR036291">
    <property type="entry name" value="NAD(P)-bd_dom_sf"/>
</dbReference>
<dbReference type="PANTHER" id="PTHR43775">
    <property type="entry name" value="FATTY ACID SYNTHASE"/>
    <property type="match status" value="1"/>
</dbReference>
<dbReference type="SUPFAM" id="SSF47336">
    <property type="entry name" value="ACP-like"/>
    <property type="match status" value="1"/>
</dbReference>
<dbReference type="Gene3D" id="3.10.129.110">
    <property type="entry name" value="Polyketide synthase dehydratase"/>
    <property type="match status" value="1"/>
</dbReference>
<dbReference type="InterPro" id="IPR042104">
    <property type="entry name" value="PKS_dehydratase_sf"/>
</dbReference>
<dbReference type="EMBL" id="JAVRFD010000003">
    <property type="protein sequence ID" value="MDT0542804.1"/>
    <property type="molecule type" value="Genomic_DNA"/>
</dbReference>
<dbReference type="PROSITE" id="PS50075">
    <property type="entry name" value="CARRIER"/>
    <property type="match status" value="1"/>
</dbReference>
<dbReference type="PROSITE" id="PS52004">
    <property type="entry name" value="KS3_2"/>
    <property type="match status" value="1"/>
</dbReference>
<dbReference type="Gene3D" id="3.30.70.3290">
    <property type="match status" value="1"/>
</dbReference>
<dbReference type="Pfam" id="PF00550">
    <property type="entry name" value="PP-binding"/>
    <property type="match status" value="1"/>
</dbReference>
<dbReference type="Pfam" id="PF08990">
    <property type="entry name" value="Docking"/>
    <property type="match status" value="1"/>
</dbReference>
<dbReference type="SMART" id="SM00829">
    <property type="entry name" value="PKS_ER"/>
    <property type="match status" value="1"/>
</dbReference>
<dbReference type="Pfam" id="PF14765">
    <property type="entry name" value="PS-DH"/>
    <property type="match status" value="1"/>
</dbReference>
<dbReference type="PANTHER" id="PTHR43775:SF51">
    <property type="entry name" value="INACTIVE PHENOLPHTHIOCEROL SYNTHESIS POLYKETIDE SYNTHASE TYPE I PKS1-RELATED"/>
    <property type="match status" value="1"/>
</dbReference>
<dbReference type="PROSITE" id="PS00606">
    <property type="entry name" value="KS3_1"/>
    <property type="match status" value="1"/>
</dbReference>
<dbReference type="InterPro" id="IPR020841">
    <property type="entry name" value="PKS_Beta-ketoAc_synthase_dom"/>
</dbReference>
<dbReference type="SMART" id="SM00827">
    <property type="entry name" value="PKS_AT"/>
    <property type="match status" value="1"/>
</dbReference>
<keyword evidence="14" id="KW-1185">Reference proteome</keyword>
<feature type="active site" description="Proton donor; for dehydratase activity" evidence="9">
    <location>
        <position position="1136"/>
    </location>
</feature>
<feature type="domain" description="PKS/mFAS DH" evidence="12">
    <location>
        <begin position="935"/>
        <end position="1215"/>
    </location>
</feature>
<dbReference type="InterPro" id="IPR014030">
    <property type="entry name" value="Ketoacyl_synth_N"/>
</dbReference>
<dbReference type="Pfam" id="PF22953">
    <property type="entry name" value="SpnB_Rossmann"/>
    <property type="match status" value="1"/>
</dbReference>
<evidence type="ECO:0000256" key="5">
    <source>
        <dbReference type="ARBA" id="ARBA00022679"/>
    </source>
</evidence>
<evidence type="ECO:0000256" key="6">
    <source>
        <dbReference type="ARBA" id="ARBA00023194"/>
    </source>
</evidence>
<dbReference type="Proteomes" id="UP001180754">
    <property type="component" value="Unassembled WGS sequence"/>
</dbReference>
<dbReference type="Pfam" id="PF13602">
    <property type="entry name" value="ADH_zinc_N_2"/>
    <property type="match status" value="1"/>
</dbReference>
<dbReference type="InterPro" id="IPR009081">
    <property type="entry name" value="PP-bd_ACP"/>
</dbReference>
<dbReference type="InterPro" id="IPR013968">
    <property type="entry name" value="PKS_KR"/>
</dbReference>
<dbReference type="Gene3D" id="3.40.50.11460">
    <property type="match status" value="1"/>
</dbReference>
<proteinExistence type="predicted"/>
<dbReference type="InterPro" id="IPR049552">
    <property type="entry name" value="PKS_DH_N"/>
</dbReference>
<evidence type="ECO:0000259" key="12">
    <source>
        <dbReference type="PROSITE" id="PS52019"/>
    </source>
</evidence>
<dbReference type="SMART" id="SM00825">
    <property type="entry name" value="PKS_KS"/>
    <property type="match status" value="1"/>
</dbReference>
<dbReference type="SMART" id="SM00822">
    <property type="entry name" value="PKS_KR"/>
    <property type="match status" value="1"/>
</dbReference>
<keyword evidence="8" id="KW-0012">Acyltransferase</keyword>
<evidence type="ECO:0000256" key="3">
    <source>
        <dbReference type="ARBA" id="ARBA00022450"/>
    </source>
</evidence>
<dbReference type="CDD" id="cd00833">
    <property type="entry name" value="PKS"/>
    <property type="match status" value="1"/>
</dbReference>
<dbReference type="InterPro" id="IPR002364">
    <property type="entry name" value="Quin_OxRdtase/zeta-crystal_CS"/>
</dbReference>
<dbReference type="InterPro" id="IPR013154">
    <property type="entry name" value="ADH-like_N"/>
</dbReference>
<comment type="pathway">
    <text evidence="2">Antibiotic biosynthesis.</text>
</comment>
<evidence type="ECO:0000256" key="7">
    <source>
        <dbReference type="ARBA" id="ARBA00023268"/>
    </source>
</evidence>
<feature type="region of interest" description="C-terminal hotdog fold" evidence="9">
    <location>
        <begin position="1075"/>
        <end position="1215"/>
    </location>
</feature>
<evidence type="ECO:0000259" key="10">
    <source>
        <dbReference type="PROSITE" id="PS50075"/>
    </source>
</evidence>
<protein>
    <submittedName>
        <fullName evidence="13">Type I polyketide synthase</fullName>
    </submittedName>
</protein>
<dbReference type="InterPro" id="IPR016039">
    <property type="entry name" value="Thiolase-like"/>
</dbReference>
<evidence type="ECO:0000313" key="13">
    <source>
        <dbReference type="EMBL" id="MDT0542804.1"/>
    </source>
</evidence>
<dbReference type="InterPro" id="IPR001227">
    <property type="entry name" value="Ac_transferase_dom_sf"/>
</dbReference>
<accession>A0ABU2XBG8</accession>
<feature type="domain" description="Ketosynthase family 3 (KS3)" evidence="11">
    <location>
        <begin position="37"/>
        <end position="464"/>
    </location>
</feature>
<dbReference type="InterPro" id="IPR057326">
    <property type="entry name" value="KR_dom"/>
</dbReference>
<dbReference type="InterPro" id="IPR036299">
    <property type="entry name" value="Polyketide_synth_docking_sf"/>
</dbReference>
<dbReference type="Pfam" id="PF02801">
    <property type="entry name" value="Ketoacyl-synt_C"/>
    <property type="match status" value="1"/>
</dbReference>
<dbReference type="Gene3D" id="3.40.50.720">
    <property type="entry name" value="NAD(P)-binding Rossmann-like Domain"/>
    <property type="match status" value="1"/>
</dbReference>
<dbReference type="InterPro" id="IPR020806">
    <property type="entry name" value="PKS_PP-bd"/>
</dbReference>
<dbReference type="InterPro" id="IPR018201">
    <property type="entry name" value="Ketoacyl_synth_AS"/>
</dbReference>
<dbReference type="InterPro" id="IPR020807">
    <property type="entry name" value="PKS_DH"/>
</dbReference>
<dbReference type="PROSITE" id="PS01162">
    <property type="entry name" value="QOR_ZETA_CRYSTAL"/>
    <property type="match status" value="1"/>
</dbReference>
<dbReference type="Pfam" id="PF00698">
    <property type="entry name" value="Acyl_transf_1"/>
    <property type="match status" value="1"/>
</dbReference>
<dbReference type="SUPFAM" id="SSF51735">
    <property type="entry name" value="NAD(P)-binding Rossmann-fold domains"/>
    <property type="match status" value="3"/>
</dbReference>
<dbReference type="Pfam" id="PF00109">
    <property type="entry name" value="ketoacyl-synt"/>
    <property type="match status" value="1"/>
</dbReference>
<dbReference type="Pfam" id="PF21089">
    <property type="entry name" value="PKS_DH_N"/>
    <property type="match status" value="1"/>
</dbReference>
<dbReference type="SMART" id="SM00826">
    <property type="entry name" value="PKS_DH"/>
    <property type="match status" value="1"/>
</dbReference>
<feature type="region of interest" description="N-terminal hotdog fold" evidence="9">
    <location>
        <begin position="935"/>
        <end position="1062"/>
    </location>
</feature>
<keyword evidence="6" id="KW-0045">Antibiotic biosynthesis</keyword>
<reference evidence="13" key="1">
    <citation type="submission" date="2024-05" db="EMBL/GenBank/DDBJ databases">
        <title>30 novel species of actinomycetes from the DSMZ collection.</title>
        <authorList>
            <person name="Nouioui I."/>
        </authorList>
    </citation>
    <scope>NUCLEOTIDE SEQUENCE</scope>
    <source>
        <strain evidence="13">DSM 41529</strain>
    </source>
</reference>
<dbReference type="InterPro" id="IPR020843">
    <property type="entry name" value="ER"/>
</dbReference>
<keyword evidence="3" id="KW-0596">Phosphopantetheine</keyword>
<dbReference type="InterPro" id="IPR006162">
    <property type="entry name" value="Ppantetheine_attach_site"/>
</dbReference>
<evidence type="ECO:0000256" key="8">
    <source>
        <dbReference type="ARBA" id="ARBA00023315"/>
    </source>
</evidence>
<comment type="caution">
    <text evidence="13">The sequence shown here is derived from an EMBL/GenBank/DDBJ whole genome shotgun (WGS) entry which is preliminary data.</text>
</comment>
<dbReference type="CDD" id="cd08956">
    <property type="entry name" value="KR_3_FAS_SDR_x"/>
    <property type="match status" value="1"/>
</dbReference>
<dbReference type="InterPro" id="IPR049551">
    <property type="entry name" value="PKS_DH_C"/>
</dbReference>
<keyword evidence="5" id="KW-0808">Transferase</keyword>
<organism evidence="13 14">
    <name type="scientific">Streptomyces lonegramiae</name>
    <dbReference type="NCBI Taxonomy" id="3075524"/>
    <lineage>
        <taxon>Bacteria</taxon>
        <taxon>Bacillati</taxon>
        <taxon>Actinomycetota</taxon>
        <taxon>Actinomycetes</taxon>
        <taxon>Kitasatosporales</taxon>
        <taxon>Streptomycetaceae</taxon>
        <taxon>Streptomyces</taxon>
    </lineage>
</organism>
<dbReference type="SUPFAM" id="SSF53901">
    <property type="entry name" value="Thiolase-like"/>
    <property type="match status" value="1"/>
</dbReference>
<evidence type="ECO:0000256" key="2">
    <source>
        <dbReference type="ARBA" id="ARBA00004792"/>
    </source>
</evidence>
<dbReference type="Gene3D" id="3.40.47.10">
    <property type="match status" value="1"/>
</dbReference>
<dbReference type="Pfam" id="PF08240">
    <property type="entry name" value="ADH_N"/>
    <property type="match status" value="1"/>
</dbReference>
<dbReference type="SUPFAM" id="SSF50129">
    <property type="entry name" value="GroES-like"/>
    <property type="match status" value="1"/>
</dbReference>
<dbReference type="InterPro" id="IPR015083">
    <property type="entry name" value="NorB/c/GfsB-D-like_docking"/>
</dbReference>
<dbReference type="SMART" id="SM01294">
    <property type="entry name" value="PKS_PP_betabranch"/>
    <property type="match status" value="1"/>
</dbReference>